<evidence type="ECO:0000313" key="1">
    <source>
        <dbReference type="EMBL" id="OOK80738.1"/>
    </source>
</evidence>
<dbReference type="SUPFAM" id="SSF51735">
    <property type="entry name" value="NAD(P)-binding Rossmann-fold domains"/>
    <property type="match status" value="1"/>
</dbReference>
<dbReference type="InterPro" id="IPR036291">
    <property type="entry name" value="NAD(P)-bd_dom_sf"/>
</dbReference>
<accession>A0A1V3XNR1</accession>
<dbReference type="Proteomes" id="UP000188532">
    <property type="component" value="Unassembled WGS sequence"/>
</dbReference>
<dbReference type="AlphaFoldDB" id="A0A1V3XNR1"/>
<dbReference type="EMBL" id="MVBN01000002">
    <property type="protein sequence ID" value="OOK80738.1"/>
    <property type="molecule type" value="Genomic_DNA"/>
</dbReference>
<proteinExistence type="predicted"/>
<name>A0A1V3XNR1_MYCKA</name>
<sequence>MVCSDVDEIAAHKTAAMLTERGAKAIAIRCDVSRVDDVCSLAEQSQSWFDAAPTLVINNAGVGPAARPSVKYPWMIGSGYWASISGGPSTAATYSLRSCARPSRHERRGHHQCRLGSSVRRSPGHGCI</sequence>
<gene>
    <name evidence="1" type="ORF">BZL29_1729</name>
</gene>
<comment type="caution">
    <text evidence="1">The sequence shown here is derived from an EMBL/GenBank/DDBJ whole genome shotgun (WGS) entry which is preliminary data.</text>
</comment>
<organism evidence="1 2">
    <name type="scientific">Mycobacterium kansasii</name>
    <dbReference type="NCBI Taxonomy" id="1768"/>
    <lineage>
        <taxon>Bacteria</taxon>
        <taxon>Bacillati</taxon>
        <taxon>Actinomycetota</taxon>
        <taxon>Actinomycetes</taxon>
        <taxon>Mycobacteriales</taxon>
        <taxon>Mycobacteriaceae</taxon>
        <taxon>Mycobacterium</taxon>
    </lineage>
</organism>
<protein>
    <submittedName>
        <fullName evidence="1">Putative oxidoreductase</fullName>
    </submittedName>
</protein>
<dbReference type="Gene3D" id="3.40.50.720">
    <property type="entry name" value="NAD(P)-binding Rossmann-like Domain"/>
    <property type="match status" value="1"/>
</dbReference>
<reference evidence="1 2" key="1">
    <citation type="submission" date="2017-02" db="EMBL/GenBank/DDBJ databases">
        <title>Complete genome sequences of Mycobacterium kansasii strains isolated from rhesus macaques.</title>
        <authorList>
            <person name="Panda A."/>
            <person name="Nagaraj S."/>
            <person name="Zhao X."/>
            <person name="Tettelin H."/>
            <person name="Detolla L.J."/>
        </authorList>
    </citation>
    <scope>NUCLEOTIDE SEQUENCE [LARGE SCALE GENOMIC DNA]</scope>
    <source>
        <strain evidence="1 2">11-3469</strain>
    </source>
</reference>
<evidence type="ECO:0000313" key="2">
    <source>
        <dbReference type="Proteomes" id="UP000188532"/>
    </source>
</evidence>